<dbReference type="Proteomes" id="UP000533598">
    <property type="component" value="Unassembled WGS sequence"/>
</dbReference>
<evidence type="ECO:0000259" key="8">
    <source>
        <dbReference type="PROSITE" id="PS50156"/>
    </source>
</evidence>
<keyword evidence="10" id="KW-1185">Reference proteome</keyword>
<keyword evidence="5 7" id="KW-0472">Membrane</keyword>
<dbReference type="InterPro" id="IPR050545">
    <property type="entry name" value="Mycobact_MmpL"/>
</dbReference>
<feature type="transmembrane region" description="Helical" evidence="7">
    <location>
        <begin position="656"/>
        <end position="680"/>
    </location>
</feature>
<keyword evidence="4 7" id="KW-1133">Transmembrane helix</keyword>
<feature type="transmembrane region" description="Helical" evidence="7">
    <location>
        <begin position="692"/>
        <end position="716"/>
    </location>
</feature>
<feature type="transmembrane region" description="Helical" evidence="7">
    <location>
        <begin position="614"/>
        <end position="635"/>
    </location>
</feature>
<evidence type="ECO:0000256" key="4">
    <source>
        <dbReference type="ARBA" id="ARBA00022989"/>
    </source>
</evidence>
<name>A0A7W7CK68_9PSEU</name>
<reference evidence="9 10" key="1">
    <citation type="submission" date="2020-08" db="EMBL/GenBank/DDBJ databases">
        <title>Sequencing the genomes of 1000 actinobacteria strains.</title>
        <authorList>
            <person name="Klenk H.-P."/>
        </authorList>
    </citation>
    <scope>NUCLEOTIDE SEQUENCE [LARGE SCALE GENOMIC DNA]</scope>
    <source>
        <strain evidence="9 10">DSM 44230</strain>
    </source>
</reference>
<comment type="subcellular location">
    <subcellularLocation>
        <location evidence="1">Cell membrane</location>
        <topology evidence="1">Multi-pass membrane protein</topology>
    </subcellularLocation>
</comment>
<dbReference type="AlphaFoldDB" id="A0A7W7CK68"/>
<feature type="transmembrane region" description="Helical" evidence="7">
    <location>
        <begin position="573"/>
        <end position="594"/>
    </location>
</feature>
<dbReference type="PROSITE" id="PS50156">
    <property type="entry name" value="SSD"/>
    <property type="match status" value="1"/>
</dbReference>
<keyword evidence="2" id="KW-1003">Cell membrane</keyword>
<sequence length="743" mass="78789">MTLTDRIAAWSARHRRVAILGWLGLVLLAFLASVLVTGPDARNEEPGETGRARSIMDSQGEYLPVEEKVLIQARAPGRHFGNSPELLAATEDLIAELKRRPDAVTGIGSPLEPGSRPRPGLSPELGSPHVSVDGRSGLVTFKLAWPVEKLNEHFSFATNAVAAVAARHPQVRLAQAGDRSLSGAVDEAIKADLARSHLLSLPLVLVILLIVFGSVVAAGIPVLLTATALVATFTLLSVIGKVVAINSAGSALILLIGVAVGVDYSLFYLRRYREERQSGADDETALRTTARTSGHVVLFSGLTVMLSLVGLVLTGLGVFAGGAIGMTVAVGLAMIASVTVLPAILATLRHRVDKGRIPWLGKGRTAARESRIWSGVARRVARRPLVWGGAAVLALLALAVPALDLKLQDAAAVNSLPRSVAQVDAAIRMQEAFPGAPTPARVVIWQRDQSRVDGMLSGAVVDRLRTQVLESGGLLAEPVTSDRVGNALVVRMPLAGSGTDDTSVRALEHLRHKVIPAAVGGFAQLDAAVSGKTAQTYDFTNQLRDRTPLVFAFVLLLSFVLLVFMFRSITVPLVSIALNLLSIGAAYGVITWIFQYGNLSGLLGFTPYGGVMGWLPLFMFVVLFGLSMDYHIFILSRIRERWTDGLPAREAVISGLGASAGVVTSAAVIMTLVFAVFVTLTSIENKMLGVGLAVAVLLDATLVRGVLVPAALSLLGERAWRMPRFRVGKAGIDRPVRGPRVTA</sequence>
<evidence type="ECO:0000256" key="7">
    <source>
        <dbReference type="SAM" id="Phobius"/>
    </source>
</evidence>
<dbReference type="Gene3D" id="1.20.1640.10">
    <property type="entry name" value="Multidrug efflux transporter AcrB transmembrane domain"/>
    <property type="match status" value="2"/>
</dbReference>
<dbReference type="InterPro" id="IPR004869">
    <property type="entry name" value="MMPL_dom"/>
</dbReference>
<evidence type="ECO:0000256" key="1">
    <source>
        <dbReference type="ARBA" id="ARBA00004651"/>
    </source>
</evidence>
<dbReference type="PANTHER" id="PTHR33406:SF13">
    <property type="entry name" value="MEMBRANE PROTEIN YDFJ"/>
    <property type="match status" value="1"/>
</dbReference>
<feature type="transmembrane region" description="Helical" evidence="7">
    <location>
        <begin position="248"/>
        <end position="269"/>
    </location>
</feature>
<evidence type="ECO:0000256" key="2">
    <source>
        <dbReference type="ARBA" id="ARBA00022475"/>
    </source>
</evidence>
<protein>
    <submittedName>
        <fullName evidence="9">RND superfamily putative drug exporter</fullName>
    </submittedName>
</protein>
<comment type="caution">
    <text evidence="9">The sequence shown here is derived from an EMBL/GenBank/DDBJ whole genome shotgun (WGS) entry which is preliminary data.</text>
</comment>
<feature type="transmembrane region" description="Helical" evidence="7">
    <location>
        <begin position="203"/>
        <end position="236"/>
    </location>
</feature>
<dbReference type="GO" id="GO:0005886">
    <property type="term" value="C:plasma membrane"/>
    <property type="evidence" value="ECO:0007669"/>
    <property type="project" value="UniProtKB-SubCell"/>
</dbReference>
<dbReference type="SUPFAM" id="SSF82866">
    <property type="entry name" value="Multidrug efflux transporter AcrB transmembrane domain"/>
    <property type="match status" value="2"/>
</dbReference>
<feature type="transmembrane region" description="Helical" evidence="7">
    <location>
        <begin position="296"/>
        <end position="320"/>
    </location>
</feature>
<evidence type="ECO:0000256" key="5">
    <source>
        <dbReference type="ARBA" id="ARBA00023136"/>
    </source>
</evidence>
<dbReference type="InterPro" id="IPR000731">
    <property type="entry name" value="SSD"/>
</dbReference>
<feature type="transmembrane region" description="Helical" evidence="7">
    <location>
        <begin position="17"/>
        <end position="36"/>
    </location>
</feature>
<feature type="domain" description="SSD" evidence="8">
    <location>
        <begin position="222"/>
        <end position="347"/>
    </location>
</feature>
<feature type="transmembrane region" description="Helical" evidence="7">
    <location>
        <begin position="385"/>
        <end position="403"/>
    </location>
</feature>
<dbReference type="RefSeq" id="WP_185007723.1">
    <property type="nucleotide sequence ID" value="NZ_BAAAUI010000051.1"/>
</dbReference>
<evidence type="ECO:0000313" key="9">
    <source>
        <dbReference type="EMBL" id="MBB4681273.1"/>
    </source>
</evidence>
<gene>
    <name evidence="9" type="ORF">HNR67_007391</name>
</gene>
<accession>A0A7W7CK68</accession>
<dbReference type="EMBL" id="JACHMH010000001">
    <property type="protein sequence ID" value="MBB4681273.1"/>
    <property type="molecule type" value="Genomic_DNA"/>
</dbReference>
<organism evidence="9 10">
    <name type="scientific">Crossiella cryophila</name>
    <dbReference type="NCBI Taxonomy" id="43355"/>
    <lineage>
        <taxon>Bacteria</taxon>
        <taxon>Bacillati</taxon>
        <taxon>Actinomycetota</taxon>
        <taxon>Actinomycetes</taxon>
        <taxon>Pseudonocardiales</taxon>
        <taxon>Pseudonocardiaceae</taxon>
        <taxon>Crossiella</taxon>
    </lineage>
</organism>
<dbReference type="Pfam" id="PF03176">
    <property type="entry name" value="MMPL"/>
    <property type="match status" value="2"/>
</dbReference>
<feature type="transmembrane region" description="Helical" evidence="7">
    <location>
        <begin position="549"/>
        <end position="566"/>
    </location>
</feature>
<evidence type="ECO:0000256" key="3">
    <source>
        <dbReference type="ARBA" id="ARBA00022692"/>
    </source>
</evidence>
<evidence type="ECO:0000256" key="6">
    <source>
        <dbReference type="SAM" id="MobiDB-lite"/>
    </source>
</evidence>
<dbReference type="PANTHER" id="PTHR33406">
    <property type="entry name" value="MEMBRANE PROTEIN MJ1562-RELATED"/>
    <property type="match status" value="1"/>
</dbReference>
<feature type="region of interest" description="Disordered" evidence="6">
    <location>
        <begin position="104"/>
        <end position="129"/>
    </location>
</feature>
<feature type="transmembrane region" description="Helical" evidence="7">
    <location>
        <begin position="326"/>
        <end position="348"/>
    </location>
</feature>
<evidence type="ECO:0000313" key="10">
    <source>
        <dbReference type="Proteomes" id="UP000533598"/>
    </source>
</evidence>
<keyword evidence="3 7" id="KW-0812">Transmembrane</keyword>
<proteinExistence type="predicted"/>